<dbReference type="InterPro" id="IPR027417">
    <property type="entry name" value="P-loop_NTPase"/>
</dbReference>
<dbReference type="Pfam" id="PF00005">
    <property type="entry name" value="ABC_tran"/>
    <property type="match status" value="1"/>
</dbReference>
<dbReference type="Gene3D" id="3.40.50.300">
    <property type="entry name" value="P-loop containing nucleotide triphosphate hydrolases"/>
    <property type="match status" value="1"/>
</dbReference>
<comment type="caution">
    <text evidence="3">The sequence shown here is derived from an EMBL/GenBank/DDBJ whole genome shotgun (WGS) entry which is preliminary data.</text>
</comment>
<evidence type="ECO:0000313" key="4">
    <source>
        <dbReference type="Proteomes" id="UP001589568"/>
    </source>
</evidence>
<evidence type="ECO:0000256" key="1">
    <source>
        <dbReference type="SAM" id="MobiDB-lite"/>
    </source>
</evidence>
<dbReference type="RefSeq" id="WP_364383329.1">
    <property type="nucleotide sequence ID" value="NZ_JBHMCF010000049.1"/>
</dbReference>
<dbReference type="GO" id="GO:0005524">
    <property type="term" value="F:ATP binding"/>
    <property type="evidence" value="ECO:0007669"/>
    <property type="project" value="UniProtKB-KW"/>
</dbReference>
<feature type="domain" description="ABC transporter" evidence="2">
    <location>
        <begin position="17"/>
        <end position="69"/>
    </location>
</feature>
<keyword evidence="4" id="KW-1185">Reference proteome</keyword>
<protein>
    <submittedName>
        <fullName evidence="3">ATP-binding cassette domain-containing protein</fullName>
    </submittedName>
</protein>
<proteinExistence type="predicted"/>
<dbReference type="PANTHER" id="PTHR24220">
    <property type="entry name" value="IMPORT ATP-BINDING PROTEIN"/>
    <property type="match status" value="1"/>
</dbReference>
<sequence length="198" mass="21421">MLEPRGLGKSYGPTKALTGVSLTIAEGEIVAVTGPSGVGKSTLLHRLAGIIRPESGEVTLDGRRIDTLTEAALTRLRPRSWSRRSPAWSTRPTGSPRPPENDGWRPCASRGRHRATCAGWAPWRAGCRPSPVRWPAACSTCSRTSADRCRRCRWSWCWRRAAQPVRDPGRYGASIVVSGHGKILAGGHVGPGRWLPGS</sequence>
<reference evidence="3 4" key="1">
    <citation type="submission" date="2024-09" db="EMBL/GenBank/DDBJ databases">
        <authorList>
            <person name="Sun Q."/>
            <person name="Mori K."/>
        </authorList>
    </citation>
    <scope>NUCLEOTIDE SEQUENCE [LARGE SCALE GENOMIC DNA]</scope>
    <source>
        <strain evidence="3 4">JCM 3324</strain>
    </source>
</reference>
<dbReference type="PANTHER" id="PTHR24220:SF685">
    <property type="entry name" value="ABC TRANSPORTER RELATED"/>
    <property type="match status" value="1"/>
</dbReference>
<dbReference type="InterPro" id="IPR003439">
    <property type="entry name" value="ABC_transporter-like_ATP-bd"/>
</dbReference>
<name>A0ABV5P2H5_9ACTN</name>
<dbReference type="Proteomes" id="UP001589568">
    <property type="component" value="Unassembled WGS sequence"/>
</dbReference>
<gene>
    <name evidence="3" type="ORF">ACFFR3_43330</name>
</gene>
<dbReference type="SUPFAM" id="SSF52540">
    <property type="entry name" value="P-loop containing nucleoside triphosphate hydrolases"/>
    <property type="match status" value="1"/>
</dbReference>
<organism evidence="3 4">
    <name type="scientific">Nonomuraea salmonea</name>
    <dbReference type="NCBI Taxonomy" id="46181"/>
    <lineage>
        <taxon>Bacteria</taxon>
        <taxon>Bacillati</taxon>
        <taxon>Actinomycetota</taxon>
        <taxon>Actinomycetes</taxon>
        <taxon>Streptosporangiales</taxon>
        <taxon>Streptosporangiaceae</taxon>
        <taxon>Nonomuraea</taxon>
    </lineage>
</organism>
<keyword evidence="3" id="KW-0067">ATP-binding</keyword>
<evidence type="ECO:0000313" key="3">
    <source>
        <dbReference type="EMBL" id="MFB9476371.1"/>
    </source>
</evidence>
<dbReference type="EMBL" id="JBHMCF010000049">
    <property type="protein sequence ID" value="MFB9476371.1"/>
    <property type="molecule type" value="Genomic_DNA"/>
</dbReference>
<keyword evidence="3" id="KW-0547">Nucleotide-binding</keyword>
<accession>A0ABV5P2H5</accession>
<feature type="region of interest" description="Disordered" evidence="1">
    <location>
        <begin position="82"/>
        <end position="110"/>
    </location>
</feature>
<feature type="compositionally biased region" description="Low complexity" evidence="1">
    <location>
        <begin position="83"/>
        <end position="93"/>
    </location>
</feature>
<evidence type="ECO:0000259" key="2">
    <source>
        <dbReference type="Pfam" id="PF00005"/>
    </source>
</evidence>
<dbReference type="InterPro" id="IPR015854">
    <property type="entry name" value="ABC_transpr_LolD-like"/>
</dbReference>